<dbReference type="AlphaFoldDB" id="A0A833SBC6"/>
<keyword evidence="3" id="KW-1185">Reference proteome</keyword>
<evidence type="ECO:0000256" key="1">
    <source>
        <dbReference type="SAM" id="MobiDB-lite"/>
    </source>
</evidence>
<feature type="region of interest" description="Disordered" evidence="1">
    <location>
        <begin position="97"/>
        <end position="118"/>
    </location>
</feature>
<name>A0A833SBC6_PHYIN</name>
<gene>
    <name evidence="2" type="ORF">GN244_ATG16156</name>
</gene>
<proteinExistence type="predicted"/>
<evidence type="ECO:0000313" key="3">
    <source>
        <dbReference type="Proteomes" id="UP000602510"/>
    </source>
</evidence>
<organism evidence="2 3">
    <name type="scientific">Phytophthora infestans</name>
    <name type="common">Potato late blight agent</name>
    <name type="synonym">Botrytis infestans</name>
    <dbReference type="NCBI Taxonomy" id="4787"/>
    <lineage>
        <taxon>Eukaryota</taxon>
        <taxon>Sar</taxon>
        <taxon>Stramenopiles</taxon>
        <taxon>Oomycota</taxon>
        <taxon>Peronosporomycetes</taxon>
        <taxon>Peronosporales</taxon>
        <taxon>Peronosporaceae</taxon>
        <taxon>Phytophthora</taxon>
    </lineage>
</organism>
<reference evidence="2" key="1">
    <citation type="submission" date="2020-04" db="EMBL/GenBank/DDBJ databases">
        <title>Hybrid Assembly of Korean Phytophthora infestans isolates.</title>
        <authorList>
            <person name="Prokchorchik M."/>
            <person name="Lee Y."/>
            <person name="Seo J."/>
            <person name="Cho J.-H."/>
            <person name="Park Y.-E."/>
            <person name="Jang D.-C."/>
            <person name="Im J.-S."/>
            <person name="Choi J.-G."/>
            <person name="Park H.-J."/>
            <person name="Lee G.-B."/>
            <person name="Lee Y.-G."/>
            <person name="Hong S.-Y."/>
            <person name="Cho K."/>
            <person name="Sohn K.H."/>
        </authorList>
    </citation>
    <scope>NUCLEOTIDE SEQUENCE</scope>
    <source>
        <strain evidence="2">KR_1_A1</strain>
    </source>
</reference>
<dbReference type="EMBL" id="WSZM01000518">
    <property type="protein sequence ID" value="KAF4031967.1"/>
    <property type="molecule type" value="Genomic_DNA"/>
</dbReference>
<accession>A0A833SBC6</accession>
<feature type="compositionally biased region" description="Polar residues" evidence="1">
    <location>
        <begin position="109"/>
        <end position="118"/>
    </location>
</feature>
<evidence type="ECO:0000313" key="2">
    <source>
        <dbReference type="EMBL" id="KAF4031967.1"/>
    </source>
</evidence>
<comment type="caution">
    <text evidence="2">The sequence shown here is derived from an EMBL/GenBank/DDBJ whole genome shotgun (WGS) entry which is preliminary data.</text>
</comment>
<protein>
    <submittedName>
        <fullName evidence="2">Uncharacterized protein</fullName>
    </submittedName>
</protein>
<sequence length="118" mass="13061">MPSRASNERRRCKGSTLLVVPIIANVIRLCCEWEPNPSHQPLYCSGGNDPLSSARDWPVQRNLLAPHLKQAALLQKLDSAARAYDLLCDSFVRRMVSNPRQPSGCCSEENGQLSSVRG</sequence>
<dbReference type="Proteomes" id="UP000602510">
    <property type="component" value="Unassembled WGS sequence"/>
</dbReference>